<evidence type="ECO:0000313" key="3">
    <source>
        <dbReference type="Proteomes" id="UP000619079"/>
    </source>
</evidence>
<evidence type="ECO:0000313" key="2">
    <source>
        <dbReference type="EMBL" id="MBJ6373565.1"/>
    </source>
</evidence>
<feature type="region of interest" description="Disordered" evidence="1">
    <location>
        <begin position="61"/>
        <end position="84"/>
    </location>
</feature>
<accession>A0A8J7J918</accession>
<dbReference type="EMBL" id="JAELVR010000015">
    <property type="protein sequence ID" value="MBJ6373565.1"/>
    <property type="molecule type" value="Genomic_DNA"/>
</dbReference>
<feature type="compositionally biased region" description="Polar residues" evidence="1">
    <location>
        <begin position="71"/>
        <end position="84"/>
    </location>
</feature>
<sequence>MAALDAESRRALLLPQAVADAFVGIVLAETRAAERADRLQALEALADAAANGTEAAVDRLRREGAAEDPKQGNTLETGPPSQAT</sequence>
<reference evidence="2" key="1">
    <citation type="submission" date="2020-12" db="EMBL/GenBank/DDBJ databases">
        <title>Sedimentitalea sp. nov., isolated from sand in Incheon.</title>
        <authorList>
            <person name="Kim W."/>
        </authorList>
    </citation>
    <scope>NUCLEOTIDE SEQUENCE</scope>
    <source>
        <strain evidence="2">CAU 1593</strain>
    </source>
</reference>
<gene>
    <name evidence="2" type="ORF">JF290_18745</name>
</gene>
<keyword evidence="3" id="KW-1185">Reference proteome</keyword>
<proteinExistence type="predicted"/>
<dbReference type="AlphaFoldDB" id="A0A8J7J918"/>
<comment type="caution">
    <text evidence="2">The sequence shown here is derived from an EMBL/GenBank/DDBJ whole genome shotgun (WGS) entry which is preliminary data.</text>
</comment>
<name>A0A8J7J918_9RHOB</name>
<dbReference type="Proteomes" id="UP000619079">
    <property type="component" value="Unassembled WGS sequence"/>
</dbReference>
<feature type="compositionally biased region" description="Basic and acidic residues" evidence="1">
    <location>
        <begin position="61"/>
        <end position="70"/>
    </location>
</feature>
<dbReference type="RefSeq" id="WP_199026438.1">
    <property type="nucleotide sequence ID" value="NZ_JAELVR010000015.1"/>
</dbReference>
<evidence type="ECO:0000256" key="1">
    <source>
        <dbReference type="SAM" id="MobiDB-lite"/>
    </source>
</evidence>
<protein>
    <submittedName>
        <fullName evidence="2">Uncharacterized protein</fullName>
    </submittedName>
</protein>
<organism evidence="2 3">
    <name type="scientific">Sedimentitalea arenosa</name>
    <dbReference type="NCBI Taxonomy" id="2798803"/>
    <lineage>
        <taxon>Bacteria</taxon>
        <taxon>Pseudomonadati</taxon>
        <taxon>Pseudomonadota</taxon>
        <taxon>Alphaproteobacteria</taxon>
        <taxon>Rhodobacterales</taxon>
        <taxon>Paracoccaceae</taxon>
        <taxon>Sedimentitalea</taxon>
    </lineage>
</organism>